<dbReference type="SUPFAM" id="SSF56112">
    <property type="entry name" value="Protein kinase-like (PK-like)"/>
    <property type="match status" value="1"/>
</dbReference>
<dbReference type="EMBL" id="JAPFFF010000006">
    <property type="protein sequence ID" value="KAK8887757.1"/>
    <property type="molecule type" value="Genomic_DNA"/>
</dbReference>
<dbReference type="InterPro" id="IPR011009">
    <property type="entry name" value="Kinase-like_dom_sf"/>
</dbReference>
<feature type="domain" description="Protein kinase" evidence="1">
    <location>
        <begin position="13"/>
        <end position="280"/>
    </location>
</feature>
<dbReference type="PANTHER" id="PTHR23257:SF958">
    <property type="entry name" value="SERINE_THREONINE-PROTEIN KINASE WNK4"/>
    <property type="match status" value="1"/>
</dbReference>
<dbReference type="Proteomes" id="UP001470230">
    <property type="component" value="Unassembled WGS sequence"/>
</dbReference>
<dbReference type="PANTHER" id="PTHR23257">
    <property type="entry name" value="SERINE-THREONINE PROTEIN KINASE"/>
    <property type="match status" value="1"/>
</dbReference>
<dbReference type="Gene3D" id="3.30.200.20">
    <property type="entry name" value="Phosphorylase Kinase, domain 1"/>
    <property type="match status" value="1"/>
</dbReference>
<evidence type="ECO:0000313" key="2">
    <source>
        <dbReference type="EMBL" id="KAK8887757.1"/>
    </source>
</evidence>
<evidence type="ECO:0000259" key="1">
    <source>
        <dbReference type="PROSITE" id="PS50011"/>
    </source>
</evidence>
<gene>
    <name evidence="2" type="ORF">M9Y10_038812</name>
</gene>
<sequence length="310" mass="35931">MSVDKLQLDIHNFNIVKIIGDGTISTVYLVQNNTSNKEYAAKVIQLELDNNSNFIANHEIETLMKVQHSTIIRFLGFSTVDFDDQNHLTLIMAPYKKGPLNTILKNIQKGILDENYNNTTRQIILIGVARGMMFLHQQNIIHGNLKSENILLDDNYYPHLTDYGLYKYYQQFSFPHNFCSPVCMAPEIIKSSKYSDKSDVYSFGIVMFEIITDSFPYPHLQSGRVPLHTFYQRVENDYLRPEFPSDVVIKESLKNLMEKCWSTDPNDRPTFKDLFNKLAFNEGGKENEYYLDNIDLEKVQSYAKCVKADE</sequence>
<comment type="caution">
    <text evidence="2">The sequence shown here is derived from an EMBL/GenBank/DDBJ whole genome shotgun (WGS) entry which is preliminary data.</text>
</comment>
<accession>A0ABR2KA24</accession>
<dbReference type="Gene3D" id="1.10.510.10">
    <property type="entry name" value="Transferase(Phosphotransferase) domain 1"/>
    <property type="match status" value="1"/>
</dbReference>
<name>A0ABR2KA24_9EUKA</name>
<dbReference type="PROSITE" id="PS50011">
    <property type="entry name" value="PROTEIN_KINASE_DOM"/>
    <property type="match status" value="1"/>
</dbReference>
<protein>
    <recommendedName>
        <fullName evidence="1">Protein kinase domain-containing protein</fullName>
    </recommendedName>
</protein>
<proteinExistence type="predicted"/>
<evidence type="ECO:0000313" key="3">
    <source>
        <dbReference type="Proteomes" id="UP001470230"/>
    </source>
</evidence>
<organism evidence="2 3">
    <name type="scientific">Tritrichomonas musculus</name>
    <dbReference type="NCBI Taxonomy" id="1915356"/>
    <lineage>
        <taxon>Eukaryota</taxon>
        <taxon>Metamonada</taxon>
        <taxon>Parabasalia</taxon>
        <taxon>Tritrichomonadida</taxon>
        <taxon>Tritrichomonadidae</taxon>
        <taxon>Tritrichomonas</taxon>
    </lineage>
</organism>
<dbReference type="Pfam" id="PF00069">
    <property type="entry name" value="Pkinase"/>
    <property type="match status" value="1"/>
</dbReference>
<dbReference type="InterPro" id="IPR050167">
    <property type="entry name" value="Ser_Thr_protein_kinase"/>
</dbReference>
<dbReference type="InterPro" id="IPR000719">
    <property type="entry name" value="Prot_kinase_dom"/>
</dbReference>
<keyword evidence="3" id="KW-1185">Reference proteome</keyword>
<reference evidence="2 3" key="1">
    <citation type="submission" date="2024-04" db="EMBL/GenBank/DDBJ databases">
        <title>Tritrichomonas musculus Genome.</title>
        <authorList>
            <person name="Alves-Ferreira E."/>
            <person name="Grigg M."/>
            <person name="Lorenzi H."/>
            <person name="Galac M."/>
        </authorList>
    </citation>
    <scope>NUCLEOTIDE SEQUENCE [LARGE SCALE GENOMIC DNA]</scope>
    <source>
        <strain evidence="2 3">EAF2021</strain>
    </source>
</reference>